<feature type="non-terminal residue" evidence="1">
    <location>
        <position position="40"/>
    </location>
</feature>
<dbReference type="AlphaFoldDB" id="G5S578"/>
<evidence type="ECO:0000313" key="1">
    <source>
        <dbReference type="EMBL" id="EHC96204.1"/>
    </source>
</evidence>
<accession>G5S578</accession>
<gene>
    <name evidence="1" type="ORF">LTSEURB_6656</name>
</gene>
<protein>
    <submittedName>
        <fullName evidence="1">RNA methyltransferase TrmH family</fullName>
    </submittedName>
</protein>
<keyword evidence="1" id="KW-0808">Transferase</keyword>
<dbReference type="GO" id="GO:0008168">
    <property type="term" value="F:methyltransferase activity"/>
    <property type="evidence" value="ECO:0007669"/>
    <property type="project" value="UniProtKB-KW"/>
</dbReference>
<dbReference type="EMBL" id="AFCW01002437">
    <property type="protein sequence ID" value="EHC96204.1"/>
    <property type="molecule type" value="Genomic_DNA"/>
</dbReference>
<dbReference type="Proteomes" id="UP000004776">
    <property type="component" value="Unassembled WGS sequence"/>
</dbReference>
<sequence length="40" mass="4759">MWILPSARSRAKFHYYASPAELVPLLQEKSRWMRHAALVF</sequence>
<organism evidence="1 2">
    <name type="scientific">Salmonella enterica subsp. enterica serovar Urbana str. R8-2977</name>
    <dbReference type="NCBI Taxonomy" id="913084"/>
    <lineage>
        <taxon>Bacteria</taxon>
        <taxon>Pseudomonadati</taxon>
        <taxon>Pseudomonadota</taxon>
        <taxon>Gammaproteobacteria</taxon>
        <taxon>Enterobacterales</taxon>
        <taxon>Enterobacteriaceae</taxon>
        <taxon>Salmonella</taxon>
    </lineage>
</organism>
<reference evidence="1 2" key="1">
    <citation type="journal article" date="2011" name="BMC Genomics">
        <title>Genome sequencing reveals diversification of virulence factor content and possible host adaptation in distinct subpopulations of Salmonella enterica.</title>
        <authorList>
            <person name="den Bakker H.C."/>
            <person name="Moreno Switt A.I."/>
            <person name="Govoni G."/>
            <person name="Cummings C.A."/>
            <person name="Ranieri M.L."/>
            <person name="Degoricija L."/>
            <person name="Hoelzer K."/>
            <person name="Rodriguez-Rivera L.D."/>
            <person name="Brown S."/>
            <person name="Bolchacova E."/>
            <person name="Furtado M.R."/>
            <person name="Wiedmann M."/>
        </authorList>
    </citation>
    <scope>NUCLEOTIDE SEQUENCE [LARGE SCALE GENOMIC DNA]</scope>
    <source>
        <strain evidence="1 2">R8-2977</strain>
    </source>
</reference>
<proteinExistence type="predicted"/>
<keyword evidence="1" id="KW-0489">Methyltransferase</keyword>
<name>G5S578_SALET</name>
<comment type="caution">
    <text evidence="1">The sequence shown here is derived from an EMBL/GenBank/DDBJ whole genome shotgun (WGS) entry which is preliminary data.</text>
</comment>
<evidence type="ECO:0000313" key="2">
    <source>
        <dbReference type="Proteomes" id="UP000004776"/>
    </source>
</evidence>
<dbReference type="GO" id="GO:0032259">
    <property type="term" value="P:methylation"/>
    <property type="evidence" value="ECO:0007669"/>
    <property type="project" value="UniProtKB-KW"/>
</dbReference>